<protein>
    <recommendedName>
        <fullName evidence="3">DUF1376 domain-containing protein</fullName>
    </recommendedName>
</protein>
<reference evidence="1 2" key="1">
    <citation type="submission" date="2020-08" db="EMBL/GenBank/DDBJ databases">
        <title>Paraeoetvoesia sp. YC-7-48 draft genome sequence.</title>
        <authorList>
            <person name="Yao L."/>
        </authorList>
    </citation>
    <scope>NUCLEOTIDE SEQUENCE [LARGE SCALE GENOMIC DNA]</scope>
    <source>
        <strain evidence="2">YC-7-48</strain>
    </source>
</reference>
<evidence type="ECO:0000313" key="2">
    <source>
        <dbReference type="Proteomes" id="UP000545386"/>
    </source>
</evidence>
<gene>
    <name evidence="1" type="ORF">GTU67_14750</name>
</gene>
<evidence type="ECO:0000313" key="1">
    <source>
        <dbReference type="EMBL" id="MBC2771158.1"/>
    </source>
</evidence>
<comment type="caution">
    <text evidence="1">The sequence shown here is derived from an EMBL/GenBank/DDBJ whole genome shotgun (WGS) entry which is preliminary data.</text>
</comment>
<proteinExistence type="predicted"/>
<dbReference type="Proteomes" id="UP000545386">
    <property type="component" value="Unassembled WGS sequence"/>
</dbReference>
<accession>A0A842HU44</accession>
<dbReference type="AlphaFoldDB" id="A0A842HU44"/>
<keyword evidence="2" id="KW-1185">Reference proteome</keyword>
<dbReference type="EMBL" id="JACJUU010000024">
    <property type="protein sequence ID" value="MBC2771158.1"/>
    <property type="molecule type" value="Genomic_DNA"/>
</dbReference>
<sequence>MRLKMATRLLGLSGVTEGHGMGDLPEPPYPADTDAKGWRFEFDYQKWERSDAWLLLEEDERPFLIMVALQSWRQVPCSSLPNKPILQARLAGLSVECWAELSNRVLADWFLAGDQRLYHPLLVERVQGMLKIREGGLARQTRFRARVTEASPRALGKKTQLTVDALLASVPADRAQDLSDELAGAIAAGQSIVSPAAWLQEINARWDEAGKVTLRFGEAERARRRAHASATEIASAATQSPAEPVDIRSICDGMLRNLKSYQR</sequence>
<organism evidence="1 2">
    <name type="scientific">Pusillimonas minor</name>
    <dbReference type="NCBI Taxonomy" id="2697024"/>
    <lineage>
        <taxon>Bacteria</taxon>
        <taxon>Pseudomonadati</taxon>
        <taxon>Pseudomonadota</taxon>
        <taxon>Betaproteobacteria</taxon>
        <taxon>Burkholderiales</taxon>
        <taxon>Alcaligenaceae</taxon>
        <taxon>Pusillimonas</taxon>
    </lineage>
</organism>
<evidence type="ECO:0008006" key="3">
    <source>
        <dbReference type="Google" id="ProtNLM"/>
    </source>
</evidence>
<name>A0A842HU44_9BURK</name>
<dbReference type="RefSeq" id="WP_185780764.1">
    <property type="nucleotide sequence ID" value="NZ_JACJUU010000024.1"/>
</dbReference>